<evidence type="ECO:0008006" key="3">
    <source>
        <dbReference type="Google" id="ProtNLM"/>
    </source>
</evidence>
<dbReference type="KEGG" id="lcre:Pla8534_27360"/>
<dbReference type="OrthoDB" id="1261251at2"/>
<reference evidence="1 2" key="1">
    <citation type="submission" date="2019-02" db="EMBL/GenBank/DDBJ databases">
        <title>Deep-cultivation of Planctomycetes and their phenomic and genomic characterization uncovers novel biology.</title>
        <authorList>
            <person name="Wiegand S."/>
            <person name="Jogler M."/>
            <person name="Boedeker C."/>
            <person name="Pinto D."/>
            <person name="Vollmers J."/>
            <person name="Rivas-Marin E."/>
            <person name="Kohn T."/>
            <person name="Peeters S.H."/>
            <person name="Heuer A."/>
            <person name="Rast P."/>
            <person name="Oberbeckmann S."/>
            <person name="Bunk B."/>
            <person name="Jeske O."/>
            <person name="Meyerdierks A."/>
            <person name="Storesund J.E."/>
            <person name="Kallscheuer N."/>
            <person name="Luecker S."/>
            <person name="Lage O.M."/>
            <person name="Pohl T."/>
            <person name="Merkel B.J."/>
            <person name="Hornburger P."/>
            <person name="Mueller R.-W."/>
            <person name="Bruemmer F."/>
            <person name="Labrenz M."/>
            <person name="Spormann A.M."/>
            <person name="Op den Camp H."/>
            <person name="Overmann J."/>
            <person name="Amann R."/>
            <person name="Jetten M.S.M."/>
            <person name="Mascher T."/>
            <person name="Medema M.H."/>
            <person name="Devos D.P."/>
            <person name="Kaster A.-K."/>
            <person name="Ovreas L."/>
            <person name="Rohde M."/>
            <person name="Galperin M.Y."/>
            <person name="Jogler C."/>
        </authorList>
    </citation>
    <scope>NUCLEOTIDE SEQUENCE [LARGE SCALE GENOMIC DNA]</scope>
    <source>
        <strain evidence="1 2">Pla85_3_4</strain>
    </source>
</reference>
<dbReference type="RefSeq" id="WP_145053718.1">
    <property type="nucleotide sequence ID" value="NZ_CP036433.1"/>
</dbReference>
<gene>
    <name evidence="1" type="ORF">Pla8534_27360</name>
</gene>
<dbReference type="SUPFAM" id="SSF89360">
    <property type="entry name" value="HesB-like domain"/>
    <property type="match status" value="1"/>
</dbReference>
<proteinExistence type="predicted"/>
<dbReference type="Proteomes" id="UP000317648">
    <property type="component" value="Chromosome"/>
</dbReference>
<dbReference type="InterPro" id="IPR035903">
    <property type="entry name" value="HesB-like_dom_sf"/>
</dbReference>
<name>A0A518DT00_9BACT</name>
<sequence>MIIWGNIELEKQEEVGDFHCPACNCERKFELLRTRDCFHLFFIPLGQGELLQERIRCQSCRRPYPVTLLAWSAPTLASPEEAARPASEFLLSNFGNVVALTDSAAEEIRRRHLEGDFETSLAVRIEPVSRADKEIAITFDTPIADGRDWLGAAHGLPLVVDRRSAPDLVGTTIDFRDGQFYRD</sequence>
<accession>A0A518DT00</accession>
<dbReference type="Gene3D" id="2.60.300.12">
    <property type="entry name" value="HesB-like domain"/>
    <property type="match status" value="1"/>
</dbReference>
<evidence type="ECO:0000313" key="2">
    <source>
        <dbReference type="Proteomes" id="UP000317648"/>
    </source>
</evidence>
<organism evidence="1 2">
    <name type="scientific">Lignipirellula cremea</name>
    <dbReference type="NCBI Taxonomy" id="2528010"/>
    <lineage>
        <taxon>Bacteria</taxon>
        <taxon>Pseudomonadati</taxon>
        <taxon>Planctomycetota</taxon>
        <taxon>Planctomycetia</taxon>
        <taxon>Pirellulales</taxon>
        <taxon>Pirellulaceae</taxon>
        <taxon>Lignipirellula</taxon>
    </lineage>
</organism>
<protein>
    <recommendedName>
        <fullName evidence="3">Zinc-ribbon 15 domain-containing protein</fullName>
    </recommendedName>
</protein>
<dbReference type="EMBL" id="CP036433">
    <property type="protein sequence ID" value="QDU94928.1"/>
    <property type="molecule type" value="Genomic_DNA"/>
</dbReference>
<evidence type="ECO:0000313" key="1">
    <source>
        <dbReference type="EMBL" id="QDU94928.1"/>
    </source>
</evidence>
<keyword evidence="2" id="KW-1185">Reference proteome</keyword>
<dbReference type="AlphaFoldDB" id="A0A518DT00"/>